<evidence type="ECO:0000259" key="4">
    <source>
        <dbReference type="Pfam" id="PF13359"/>
    </source>
</evidence>
<keyword evidence="2" id="KW-0479">Metal-binding</keyword>
<evidence type="ECO:0000256" key="2">
    <source>
        <dbReference type="ARBA" id="ARBA00022723"/>
    </source>
</evidence>
<evidence type="ECO:0000256" key="1">
    <source>
        <dbReference type="ARBA" id="ARBA00001968"/>
    </source>
</evidence>
<dbReference type="AlphaFoldDB" id="A0A7M5XBJ8"/>
<feature type="domain" description="DDE Tnp4" evidence="4">
    <location>
        <begin position="333"/>
        <end position="488"/>
    </location>
</feature>
<reference evidence="5" key="1">
    <citation type="submission" date="2021-01" db="UniProtKB">
        <authorList>
            <consortium name="EnsemblMetazoa"/>
        </authorList>
    </citation>
    <scope>IDENTIFICATION</scope>
</reference>
<dbReference type="PANTHER" id="PTHR23080">
    <property type="entry name" value="THAP DOMAIN PROTEIN"/>
    <property type="match status" value="1"/>
</dbReference>
<dbReference type="OrthoDB" id="5946424at2759"/>
<proteinExistence type="predicted"/>
<keyword evidence="3" id="KW-0175">Coiled coil</keyword>
<evidence type="ECO:0000313" key="5">
    <source>
        <dbReference type="EnsemblMetazoa" id="CLYHEMP020627.1"/>
    </source>
</evidence>
<protein>
    <recommendedName>
        <fullName evidence="4">DDE Tnp4 domain-containing protein</fullName>
    </recommendedName>
</protein>
<keyword evidence="6" id="KW-1185">Reference proteome</keyword>
<dbReference type="InterPro" id="IPR027806">
    <property type="entry name" value="HARBI1_dom"/>
</dbReference>
<dbReference type="GO" id="GO:0046872">
    <property type="term" value="F:metal ion binding"/>
    <property type="evidence" value="ECO:0007669"/>
    <property type="project" value="UniProtKB-KW"/>
</dbReference>
<feature type="coiled-coil region" evidence="3">
    <location>
        <begin position="159"/>
        <end position="186"/>
    </location>
</feature>
<comment type="cofactor">
    <cofactor evidence="1">
        <name>a divalent metal cation</name>
        <dbReference type="ChEBI" id="CHEBI:60240"/>
    </cofactor>
</comment>
<organism evidence="5 6">
    <name type="scientific">Clytia hemisphaerica</name>
    <dbReference type="NCBI Taxonomy" id="252671"/>
    <lineage>
        <taxon>Eukaryota</taxon>
        <taxon>Metazoa</taxon>
        <taxon>Cnidaria</taxon>
        <taxon>Hydrozoa</taxon>
        <taxon>Hydroidolina</taxon>
        <taxon>Leptothecata</taxon>
        <taxon>Obeliida</taxon>
        <taxon>Clytiidae</taxon>
        <taxon>Clytia</taxon>
    </lineage>
</organism>
<sequence length="502" mass="57817">MVNWYCVSSMCFNNFRTLDKNKEKINFYKIPKNKEIQRQYATLLKTGGANMDRGHICCEHWIDCVRKDSNHLPEIIVPQTQIAKLNKKINIAAKNLKRNPDSTSSKLTLKTLKKKLIAATNANKRNVTVHKARRKVVKHSLKKRQKPDVPVVDVPSTSDMSKNSEIEELKQQLKAKSEEVLHIQNKLLHTEGQLLYTQQQLLIFKNLYFSFKSIAEDRKIFKYLCGLDLDQFNILMDIVKPYLSLLNHTVKNFSYETQYLAILTISRHGLDYRFMAFILRTSEATVGRIANSWFIFLATLFNEIDLMPEHGFLIEQMPSSFVTTGHGKTDLVIDATEFKFNFASNLDVNTLLFSHYKNHSTGKALIGIAPHGMGIMFSEVYPGSISDSEITEKTNTIHYVNEAHEIMSDRGFSIQDLCSAKGITLNRPKQKENPQFNETEVQRNFDIASTRIHVERFIGRVRDWKILNNTWPLVQIDMLTCVWQMLCHTVNLTCPPIGPKEE</sequence>
<dbReference type="PANTHER" id="PTHR23080:SF133">
    <property type="entry name" value="SI:CH211-262I1.5-RELATED"/>
    <property type="match status" value="1"/>
</dbReference>
<dbReference type="Proteomes" id="UP000594262">
    <property type="component" value="Unplaced"/>
</dbReference>
<dbReference type="Pfam" id="PF13359">
    <property type="entry name" value="DDE_Tnp_4"/>
    <property type="match status" value="1"/>
</dbReference>
<accession>A0A7M5XBJ8</accession>
<evidence type="ECO:0000313" key="6">
    <source>
        <dbReference type="Proteomes" id="UP000594262"/>
    </source>
</evidence>
<evidence type="ECO:0000256" key="3">
    <source>
        <dbReference type="SAM" id="Coils"/>
    </source>
</evidence>
<name>A0A7M5XBJ8_9CNID</name>
<dbReference type="EnsemblMetazoa" id="CLYHEMT020627.1">
    <property type="protein sequence ID" value="CLYHEMP020627.1"/>
    <property type="gene ID" value="CLYHEMG020627"/>
</dbReference>